<accession>A0A2J8M0N0</accession>
<dbReference type="EMBL" id="NBAG03000274">
    <property type="protein sequence ID" value="PNI53093.1"/>
    <property type="molecule type" value="Genomic_DNA"/>
</dbReference>
<evidence type="ECO:0000256" key="1">
    <source>
        <dbReference type="SAM" id="MobiDB-lite"/>
    </source>
</evidence>
<comment type="caution">
    <text evidence="2">The sequence shown here is derived from an EMBL/GenBank/DDBJ whole genome shotgun (WGS) entry which is preliminary data.</text>
</comment>
<sequence length="170" mass="18354">MDRDPNEDDSVVDLSFEAESPLAPPTELLERLPSYDWLLQGGRGQIFFPPLEAPGRPQEQRSWPSFLEHRKNPASSVESSLAPPAHSVSCAAIHGSEDRRAPLCAGAGGCWRHKCAGLWINGSQGAMEKCMKMQGEEGGFFPLGGVGARKTSALPRSPCLSVRSPAESLR</sequence>
<protein>
    <submittedName>
        <fullName evidence="2">SSUH2 isoform 3</fullName>
    </submittedName>
</protein>
<name>A0A2J8M0N0_PANTR</name>
<evidence type="ECO:0000313" key="2">
    <source>
        <dbReference type="EMBL" id="PNI53093.1"/>
    </source>
</evidence>
<evidence type="ECO:0000313" key="3">
    <source>
        <dbReference type="Proteomes" id="UP000236370"/>
    </source>
</evidence>
<dbReference type="Proteomes" id="UP000236370">
    <property type="component" value="Unassembled WGS sequence"/>
</dbReference>
<dbReference type="AlphaFoldDB" id="A0A2J8M0N0"/>
<feature type="compositionally biased region" description="Acidic residues" evidence="1">
    <location>
        <begin position="1"/>
        <end position="11"/>
    </location>
</feature>
<proteinExistence type="predicted"/>
<feature type="region of interest" description="Disordered" evidence="1">
    <location>
        <begin position="1"/>
        <end position="25"/>
    </location>
</feature>
<reference evidence="2 3" key="1">
    <citation type="submission" date="2017-12" db="EMBL/GenBank/DDBJ databases">
        <title>High-resolution comparative analysis of great ape genomes.</title>
        <authorList>
            <person name="Pollen A."/>
            <person name="Hastie A."/>
            <person name="Hormozdiari F."/>
            <person name="Dougherty M."/>
            <person name="Liu R."/>
            <person name="Chaisson M."/>
            <person name="Hoppe E."/>
            <person name="Hill C."/>
            <person name="Pang A."/>
            <person name="Hillier L."/>
            <person name="Baker C."/>
            <person name="Armstrong J."/>
            <person name="Shendure J."/>
            <person name="Paten B."/>
            <person name="Wilson R."/>
            <person name="Chao H."/>
            <person name="Schneider V."/>
            <person name="Ventura M."/>
            <person name="Kronenberg Z."/>
            <person name="Murali S."/>
            <person name="Gordon D."/>
            <person name="Cantsilieris S."/>
            <person name="Munson K."/>
            <person name="Nelson B."/>
            <person name="Raja A."/>
            <person name="Underwood J."/>
            <person name="Diekhans M."/>
            <person name="Fiddes I."/>
            <person name="Haussler D."/>
            <person name="Eichler E."/>
        </authorList>
    </citation>
    <scope>NUCLEOTIDE SEQUENCE [LARGE SCALE GENOMIC DNA]</scope>
    <source>
        <strain evidence="2">Yerkes chimp pedigree #C0471</strain>
    </source>
</reference>
<gene>
    <name evidence="2" type="ORF">CK820_G0025193</name>
</gene>
<organism evidence="2 3">
    <name type="scientific">Pan troglodytes</name>
    <name type="common">Chimpanzee</name>
    <dbReference type="NCBI Taxonomy" id="9598"/>
    <lineage>
        <taxon>Eukaryota</taxon>
        <taxon>Metazoa</taxon>
        <taxon>Chordata</taxon>
        <taxon>Craniata</taxon>
        <taxon>Vertebrata</taxon>
        <taxon>Euteleostomi</taxon>
        <taxon>Mammalia</taxon>
        <taxon>Eutheria</taxon>
        <taxon>Euarchontoglires</taxon>
        <taxon>Primates</taxon>
        <taxon>Haplorrhini</taxon>
        <taxon>Catarrhini</taxon>
        <taxon>Hominidae</taxon>
        <taxon>Pan</taxon>
    </lineage>
</organism>